<feature type="non-terminal residue" evidence="2">
    <location>
        <position position="1"/>
    </location>
</feature>
<accession>A0AAQ3PJJ1</accession>
<gene>
    <name evidence="2" type="ORF">U9M48_002279</name>
</gene>
<organism evidence="2 3">
    <name type="scientific">Paspalum notatum var. saurae</name>
    <dbReference type="NCBI Taxonomy" id="547442"/>
    <lineage>
        <taxon>Eukaryota</taxon>
        <taxon>Viridiplantae</taxon>
        <taxon>Streptophyta</taxon>
        <taxon>Embryophyta</taxon>
        <taxon>Tracheophyta</taxon>
        <taxon>Spermatophyta</taxon>
        <taxon>Magnoliopsida</taxon>
        <taxon>Liliopsida</taxon>
        <taxon>Poales</taxon>
        <taxon>Poaceae</taxon>
        <taxon>PACMAD clade</taxon>
        <taxon>Panicoideae</taxon>
        <taxon>Andropogonodae</taxon>
        <taxon>Paspaleae</taxon>
        <taxon>Paspalinae</taxon>
        <taxon>Paspalum</taxon>
    </lineage>
</organism>
<reference evidence="2 3" key="1">
    <citation type="submission" date="2024-02" db="EMBL/GenBank/DDBJ databases">
        <title>High-quality chromosome-scale genome assembly of Pensacola bahiagrass (Paspalum notatum Flugge var. saurae).</title>
        <authorList>
            <person name="Vega J.M."/>
            <person name="Podio M."/>
            <person name="Orjuela J."/>
            <person name="Siena L.A."/>
            <person name="Pessino S.C."/>
            <person name="Combes M.C."/>
            <person name="Mariac C."/>
            <person name="Albertini E."/>
            <person name="Pupilli F."/>
            <person name="Ortiz J.P.A."/>
            <person name="Leblanc O."/>
        </authorList>
    </citation>
    <scope>NUCLEOTIDE SEQUENCE [LARGE SCALE GENOMIC DNA]</scope>
    <source>
        <strain evidence="2">R1</strain>
        <tissue evidence="2">Leaf</tissue>
    </source>
</reference>
<dbReference type="Proteomes" id="UP001341281">
    <property type="component" value="Chromosome 01"/>
</dbReference>
<dbReference type="EMBL" id="CP144745">
    <property type="protein sequence ID" value="WVZ51101.1"/>
    <property type="molecule type" value="Genomic_DNA"/>
</dbReference>
<feature type="domain" description="Myb/SANT-like" evidence="1">
    <location>
        <begin position="30"/>
        <end position="115"/>
    </location>
</feature>
<dbReference type="AlphaFoldDB" id="A0AAQ3PJJ1"/>
<dbReference type="Pfam" id="PF12776">
    <property type="entry name" value="Myb_DNA-bind_3"/>
    <property type="match status" value="1"/>
</dbReference>
<keyword evidence="3" id="KW-1185">Reference proteome</keyword>
<dbReference type="InterPro" id="IPR024752">
    <property type="entry name" value="Myb/SANT-like_dom"/>
</dbReference>
<proteinExistence type="predicted"/>
<protein>
    <recommendedName>
        <fullName evidence="1">Myb/SANT-like domain-containing protein</fullName>
    </recommendedName>
</protein>
<evidence type="ECO:0000313" key="2">
    <source>
        <dbReference type="EMBL" id="WVZ51101.1"/>
    </source>
</evidence>
<feature type="non-terminal residue" evidence="2">
    <location>
        <position position="308"/>
    </location>
</feature>
<name>A0AAQ3PJJ1_PASNO</name>
<evidence type="ECO:0000313" key="3">
    <source>
        <dbReference type="Proteomes" id="UP001341281"/>
    </source>
</evidence>
<dbReference type="PANTHER" id="PTHR47127">
    <property type="entry name" value="10A19I.15"/>
    <property type="match status" value="1"/>
</dbReference>
<evidence type="ECO:0000259" key="1">
    <source>
        <dbReference type="Pfam" id="PF12776"/>
    </source>
</evidence>
<sequence>GMAEEVVNLVGDGVEEVAAAADHAPRANMRWSSAMSSFALRRMCQLIATGVRTDKGFKEVHLNQVAKVVHEFSGIEVSGNQVYNHLRKWRKIWVRVSKLRELSGANWDGDLCIISLEDEHFKGHIKAHPKDAELLNRPIENYKQMMMIFGTGLATGKYAMGSNETLGTPSDFDGSFIKSEPYDEEKATKAIDEMAKVWAEPANDVKEVSSGPSRKRKRSTLTEEYTQVMCSMTEAVKDVAAAIRETKVEIMHLDLYGAVMYMPGFPEEALIVAFSHLVDNKAQGDAFVKMSDNHRVLWLRTWLGKHYY</sequence>